<feature type="domain" description="RDD" evidence="7">
    <location>
        <begin position="29"/>
        <end position="156"/>
    </location>
</feature>
<accession>A0ABT7J214</accession>
<gene>
    <name evidence="8" type="ORF">QNN03_20955</name>
</gene>
<dbReference type="Pfam" id="PF06271">
    <property type="entry name" value="RDD"/>
    <property type="match status" value="1"/>
</dbReference>
<proteinExistence type="predicted"/>
<feature type="transmembrane region" description="Helical" evidence="6">
    <location>
        <begin position="39"/>
        <end position="57"/>
    </location>
</feature>
<reference evidence="8 9" key="1">
    <citation type="submission" date="2023-05" db="EMBL/GenBank/DDBJ databases">
        <title>Streptomyces fuscus sp. nov., a brown-black pigment producing actinomyces isolated from dry sand of Sea duck farm.</title>
        <authorList>
            <person name="Xie J."/>
            <person name="Shen N."/>
        </authorList>
    </citation>
    <scope>NUCLEOTIDE SEQUENCE [LARGE SCALE GENOMIC DNA]</scope>
    <source>
        <strain evidence="8 9">GXMU-J15</strain>
    </source>
</reference>
<evidence type="ECO:0000256" key="5">
    <source>
        <dbReference type="ARBA" id="ARBA00023136"/>
    </source>
</evidence>
<keyword evidence="4 6" id="KW-1133">Transmembrane helix</keyword>
<evidence type="ECO:0000256" key="3">
    <source>
        <dbReference type="ARBA" id="ARBA00022692"/>
    </source>
</evidence>
<keyword evidence="5 6" id="KW-0472">Membrane</keyword>
<organism evidence="8 9">
    <name type="scientific">Streptomyces fuscus</name>
    <dbReference type="NCBI Taxonomy" id="3048495"/>
    <lineage>
        <taxon>Bacteria</taxon>
        <taxon>Bacillati</taxon>
        <taxon>Actinomycetota</taxon>
        <taxon>Actinomycetes</taxon>
        <taxon>Kitasatosporales</taxon>
        <taxon>Streptomycetaceae</taxon>
        <taxon>Streptomyces</taxon>
    </lineage>
</organism>
<dbReference type="Proteomes" id="UP001241926">
    <property type="component" value="Unassembled WGS sequence"/>
</dbReference>
<evidence type="ECO:0000259" key="7">
    <source>
        <dbReference type="Pfam" id="PF06271"/>
    </source>
</evidence>
<dbReference type="PANTHER" id="PTHR36115:SF4">
    <property type="entry name" value="MEMBRANE PROTEIN"/>
    <property type="match status" value="1"/>
</dbReference>
<feature type="transmembrane region" description="Helical" evidence="6">
    <location>
        <begin position="69"/>
        <end position="88"/>
    </location>
</feature>
<sequence length="163" mass="18404">MSNLPHYPQHPGYSPYPHPEGLAHPFALALPGSRLGARVLDVIIWYVVYMSLGWWLADEIDAGNDTARTGLLVWLLTSYLIYFALPIWQFGSTLGKRICGVRIVDRETGGNPGFWDATTRELVWGVSIVIPVLGWTNSLRCTWDQPLRQCWHDKLADSVAVER</sequence>
<dbReference type="RefSeq" id="WP_285434196.1">
    <property type="nucleotide sequence ID" value="NZ_JASJUS010000019.1"/>
</dbReference>
<name>A0ABT7J214_9ACTN</name>
<dbReference type="EMBL" id="JASJUS010000019">
    <property type="protein sequence ID" value="MDL2078908.1"/>
    <property type="molecule type" value="Genomic_DNA"/>
</dbReference>
<evidence type="ECO:0000256" key="2">
    <source>
        <dbReference type="ARBA" id="ARBA00022475"/>
    </source>
</evidence>
<keyword evidence="3 6" id="KW-0812">Transmembrane</keyword>
<evidence type="ECO:0000313" key="8">
    <source>
        <dbReference type="EMBL" id="MDL2078908.1"/>
    </source>
</evidence>
<comment type="caution">
    <text evidence="8">The sequence shown here is derived from an EMBL/GenBank/DDBJ whole genome shotgun (WGS) entry which is preliminary data.</text>
</comment>
<evidence type="ECO:0000256" key="4">
    <source>
        <dbReference type="ARBA" id="ARBA00022989"/>
    </source>
</evidence>
<comment type="subcellular location">
    <subcellularLocation>
        <location evidence="1">Cell membrane</location>
        <topology evidence="1">Multi-pass membrane protein</topology>
    </subcellularLocation>
</comment>
<evidence type="ECO:0000256" key="1">
    <source>
        <dbReference type="ARBA" id="ARBA00004651"/>
    </source>
</evidence>
<dbReference type="PANTHER" id="PTHR36115">
    <property type="entry name" value="PROLINE-RICH ANTIGEN HOMOLOG-RELATED"/>
    <property type="match status" value="1"/>
</dbReference>
<keyword evidence="2" id="KW-1003">Cell membrane</keyword>
<dbReference type="InterPro" id="IPR010432">
    <property type="entry name" value="RDD"/>
</dbReference>
<evidence type="ECO:0000313" key="9">
    <source>
        <dbReference type="Proteomes" id="UP001241926"/>
    </source>
</evidence>
<protein>
    <submittedName>
        <fullName evidence="8">RDD family protein</fullName>
    </submittedName>
</protein>
<dbReference type="InterPro" id="IPR051791">
    <property type="entry name" value="Pra-immunoreactive"/>
</dbReference>
<keyword evidence="9" id="KW-1185">Reference proteome</keyword>
<evidence type="ECO:0000256" key="6">
    <source>
        <dbReference type="SAM" id="Phobius"/>
    </source>
</evidence>